<name>A0A7W4PCA1_9PROT</name>
<dbReference type="AlphaFoldDB" id="A0A7W4PCA1"/>
<dbReference type="Pfam" id="PF13557">
    <property type="entry name" value="Phenol_MetA_deg"/>
    <property type="match status" value="1"/>
</dbReference>
<comment type="caution">
    <text evidence="1">The sequence shown here is derived from an EMBL/GenBank/DDBJ whole genome shotgun (WGS) entry which is preliminary data.</text>
</comment>
<dbReference type="EMBL" id="JABEQF010000001">
    <property type="protein sequence ID" value="MBB2188415.1"/>
    <property type="molecule type" value="Genomic_DNA"/>
</dbReference>
<proteinExistence type="predicted"/>
<evidence type="ECO:0000313" key="1">
    <source>
        <dbReference type="EMBL" id="MBB2188415.1"/>
    </source>
</evidence>
<keyword evidence="2" id="KW-1185">Reference proteome</keyword>
<dbReference type="InterPro" id="IPR025737">
    <property type="entry name" value="FApF"/>
</dbReference>
<protein>
    <recommendedName>
        <fullName evidence="3">Phenol degradation protein meta</fullName>
    </recommendedName>
</protein>
<sequence>MGAYVTPVAGVLPPQPGLYWSDVNLYYDAGARKSQEIPVAGNVVTGLHAAFSSFALSAIYVSNLHVGPVAFAAGITWPGQYLDARGSIGRLSRSDTSGGLRDMIITPVILGWHSGGHFLRGRIDIFAPTGPYNRGSLANIGMNYRTFTPTVSYSWTQPKIGLDISENVGIDVNTTNDKTKYRSGTLFHLDTAATKTIGTAGPGLGLAGSLLYQITDDTGALAIHLGGFQGRSFAVGPVGRYTFKVGGMAINSSLRWLPEFAVRKRPSGNAVYLSFTGRF</sequence>
<organism evidence="1 2">
    <name type="scientific">Gluconacetobacter azotocaptans</name>
    <dbReference type="NCBI Taxonomy" id="142834"/>
    <lineage>
        <taxon>Bacteria</taxon>
        <taxon>Pseudomonadati</taxon>
        <taxon>Pseudomonadota</taxon>
        <taxon>Alphaproteobacteria</taxon>
        <taxon>Acetobacterales</taxon>
        <taxon>Acetobacteraceae</taxon>
        <taxon>Gluconacetobacter</taxon>
    </lineage>
</organism>
<accession>A0A7W4PCA1</accession>
<gene>
    <name evidence="1" type="ORF">HLH34_00340</name>
</gene>
<reference evidence="1 2" key="1">
    <citation type="submission" date="2020-04" db="EMBL/GenBank/DDBJ databases">
        <title>Description of novel Gluconacetobacter.</title>
        <authorList>
            <person name="Sombolestani A."/>
        </authorList>
    </citation>
    <scope>NUCLEOTIDE SEQUENCE [LARGE SCALE GENOMIC DNA]</scope>
    <source>
        <strain evidence="1 2">LMG 21311</strain>
    </source>
</reference>
<evidence type="ECO:0008006" key="3">
    <source>
        <dbReference type="Google" id="ProtNLM"/>
    </source>
</evidence>
<dbReference type="Proteomes" id="UP000555756">
    <property type="component" value="Unassembled WGS sequence"/>
</dbReference>
<evidence type="ECO:0000313" key="2">
    <source>
        <dbReference type="Proteomes" id="UP000555756"/>
    </source>
</evidence>